<gene>
    <name evidence="4" type="ORF">NYM_LOCUS26508</name>
</gene>
<evidence type="ECO:0000259" key="3">
    <source>
        <dbReference type="SMART" id="SM00338"/>
    </source>
</evidence>
<proteinExistence type="predicted"/>
<dbReference type="Gramene" id="NC9G0091920.1">
    <property type="protein sequence ID" value="NC9G0091920.1:cds"/>
    <property type="gene ID" value="NC9G0091920"/>
</dbReference>
<dbReference type="OrthoDB" id="1918304at2759"/>
<dbReference type="PANTHER" id="PTHR23334:SF20">
    <property type="entry name" value="BASIC LEUCINE ZIPPER 24"/>
    <property type="match status" value="1"/>
</dbReference>
<dbReference type="Gene3D" id="1.20.5.170">
    <property type="match status" value="1"/>
</dbReference>
<dbReference type="EMBL" id="LR721787">
    <property type="protein sequence ID" value="VVW73168.1"/>
    <property type="molecule type" value="Genomic_DNA"/>
</dbReference>
<keyword evidence="1" id="KW-0175">Coiled coil</keyword>
<dbReference type="PANTHER" id="PTHR23334">
    <property type="entry name" value="CCAAT/ENHANCER BINDING PROTEIN"/>
    <property type="match status" value="1"/>
</dbReference>
<name>A0A5K1GAJ8_9MAGN</name>
<feature type="coiled-coil region" evidence="1">
    <location>
        <begin position="90"/>
        <end position="117"/>
    </location>
</feature>
<dbReference type="InterPro" id="IPR004827">
    <property type="entry name" value="bZIP"/>
</dbReference>
<accession>A0A5K1GAJ8</accession>
<evidence type="ECO:0000256" key="1">
    <source>
        <dbReference type="SAM" id="Coils"/>
    </source>
</evidence>
<dbReference type="GO" id="GO:0006351">
    <property type="term" value="P:DNA-templated transcription"/>
    <property type="evidence" value="ECO:0007669"/>
    <property type="project" value="InterPro"/>
</dbReference>
<evidence type="ECO:0000313" key="4">
    <source>
        <dbReference type="EMBL" id="VVW73168.1"/>
    </source>
</evidence>
<dbReference type="InterPro" id="IPR046347">
    <property type="entry name" value="bZIP_sf"/>
</dbReference>
<evidence type="ECO:0000256" key="2">
    <source>
        <dbReference type="SAM" id="MobiDB-lite"/>
    </source>
</evidence>
<organism evidence="4">
    <name type="scientific">Nymphaea colorata</name>
    <name type="common">pocket water lily</name>
    <dbReference type="NCBI Taxonomy" id="210225"/>
    <lineage>
        <taxon>Eukaryota</taxon>
        <taxon>Viridiplantae</taxon>
        <taxon>Streptophyta</taxon>
        <taxon>Embryophyta</taxon>
        <taxon>Tracheophyta</taxon>
        <taxon>Spermatophyta</taxon>
        <taxon>Magnoliopsida</taxon>
        <taxon>Nymphaeales</taxon>
        <taxon>Nymphaeaceae</taxon>
        <taxon>Nymphaea</taxon>
    </lineage>
</organism>
<feature type="region of interest" description="Disordered" evidence="2">
    <location>
        <begin position="60"/>
        <end position="82"/>
    </location>
</feature>
<dbReference type="GO" id="GO:0000981">
    <property type="term" value="F:DNA-binding transcription factor activity, RNA polymerase II-specific"/>
    <property type="evidence" value="ECO:0007669"/>
    <property type="project" value="TreeGrafter"/>
</dbReference>
<dbReference type="GO" id="GO:0000978">
    <property type="term" value="F:RNA polymerase II cis-regulatory region sequence-specific DNA binding"/>
    <property type="evidence" value="ECO:0007669"/>
    <property type="project" value="TreeGrafter"/>
</dbReference>
<dbReference type="InterPro" id="IPR031106">
    <property type="entry name" value="C/EBP"/>
</dbReference>
<dbReference type="Pfam" id="PF07716">
    <property type="entry name" value="bZIP_2"/>
    <property type="match status" value="1"/>
</dbReference>
<feature type="domain" description="BZIP" evidence="3">
    <location>
        <begin position="67"/>
        <end position="137"/>
    </location>
</feature>
<protein>
    <recommendedName>
        <fullName evidence="3">BZIP domain-containing protein</fullName>
    </recommendedName>
</protein>
<reference evidence="4" key="1">
    <citation type="submission" date="2019-09" db="EMBL/GenBank/DDBJ databases">
        <authorList>
            <person name="Zhang L."/>
        </authorList>
    </citation>
    <scope>NUCLEOTIDE SEQUENCE</scope>
</reference>
<dbReference type="AlphaFoldDB" id="A0A5K1GAJ8"/>
<dbReference type="SMART" id="SM00338">
    <property type="entry name" value="BRLZ"/>
    <property type="match status" value="1"/>
</dbReference>
<sequence>MDDAESRSYDDGIMVHHENSTSFCQSSSSEDLRLDHQFRKNTACMHTHICHHTHTQVFAPASDGGKEQKQSLITKPRKTSGNKEAVRKYREKKKAHAAYLEEEVKKLRALNQQLVGKLQSQACLEAEVLRLKSLLLELKDRIGIELGAILPSQRTRAGTFKEGDGNPPFGCHANADRNPATGGQEGTCTAPVVSNCAVNINGDDADCLGNIGGHHEQMIPSSNCGG</sequence>
<dbReference type="CDD" id="cd14686">
    <property type="entry name" value="bZIP"/>
    <property type="match status" value="1"/>
</dbReference>
<dbReference type="SUPFAM" id="SSF57959">
    <property type="entry name" value="Leucine zipper domain"/>
    <property type="match status" value="1"/>
</dbReference>